<dbReference type="InterPro" id="IPR011990">
    <property type="entry name" value="TPR-like_helical_dom_sf"/>
</dbReference>
<evidence type="ECO:0000256" key="1">
    <source>
        <dbReference type="ARBA" id="ARBA00004442"/>
    </source>
</evidence>
<comment type="similarity">
    <text evidence="2">Belongs to the SusD family.</text>
</comment>
<dbReference type="EMBL" id="JACOOH010000002">
    <property type="protein sequence ID" value="MBC5620473.1"/>
    <property type="molecule type" value="Genomic_DNA"/>
</dbReference>
<feature type="domain" description="RagB/SusD" evidence="7">
    <location>
        <begin position="322"/>
        <end position="483"/>
    </location>
</feature>
<feature type="chain" id="PRO_5046659243" evidence="6">
    <location>
        <begin position="19"/>
        <end position="519"/>
    </location>
</feature>
<evidence type="ECO:0000259" key="7">
    <source>
        <dbReference type="Pfam" id="PF07980"/>
    </source>
</evidence>
<dbReference type="InterPro" id="IPR012944">
    <property type="entry name" value="SusD_RagB_dom"/>
</dbReference>
<feature type="signal peptide" evidence="6">
    <location>
        <begin position="1"/>
        <end position="18"/>
    </location>
</feature>
<organism evidence="8 9">
    <name type="scientific">Butyricimonas hominis</name>
    <dbReference type="NCBI Taxonomy" id="2763032"/>
    <lineage>
        <taxon>Bacteria</taxon>
        <taxon>Pseudomonadati</taxon>
        <taxon>Bacteroidota</taxon>
        <taxon>Bacteroidia</taxon>
        <taxon>Bacteroidales</taxon>
        <taxon>Odoribacteraceae</taxon>
        <taxon>Butyricimonas</taxon>
    </lineage>
</organism>
<evidence type="ECO:0000256" key="6">
    <source>
        <dbReference type="SAM" id="SignalP"/>
    </source>
</evidence>
<dbReference type="SUPFAM" id="SSF48452">
    <property type="entry name" value="TPR-like"/>
    <property type="match status" value="1"/>
</dbReference>
<proteinExistence type="inferred from homology"/>
<dbReference type="RefSeq" id="WP_186975238.1">
    <property type="nucleotide sequence ID" value="NZ_JACOOH010000002.1"/>
</dbReference>
<accession>A0ABR7CXT3</accession>
<evidence type="ECO:0000256" key="4">
    <source>
        <dbReference type="ARBA" id="ARBA00023136"/>
    </source>
</evidence>
<dbReference type="Pfam" id="PF07980">
    <property type="entry name" value="SusD_RagB"/>
    <property type="match status" value="1"/>
</dbReference>
<reference evidence="8 9" key="1">
    <citation type="submission" date="2020-08" db="EMBL/GenBank/DDBJ databases">
        <title>Genome public.</title>
        <authorList>
            <person name="Liu C."/>
            <person name="Sun Q."/>
        </authorList>
    </citation>
    <scope>NUCLEOTIDE SEQUENCE [LARGE SCALE GENOMIC DNA]</scope>
    <source>
        <strain evidence="8 9">NSJ-56</strain>
    </source>
</reference>
<gene>
    <name evidence="8" type="ORF">H8S64_05125</name>
</gene>
<evidence type="ECO:0000256" key="2">
    <source>
        <dbReference type="ARBA" id="ARBA00006275"/>
    </source>
</evidence>
<evidence type="ECO:0000313" key="8">
    <source>
        <dbReference type="EMBL" id="MBC5620473.1"/>
    </source>
</evidence>
<dbReference type="Proteomes" id="UP000646484">
    <property type="component" value="Unassembled WGS sequence"/>
</dbReference>
<name>A0ABR7CXT3_9BACT</name>
<keyword evidence="3 6" id="KW-0732">Signal</keyword>
<evidence type="ECO:0000256" key="5">
    <source>
        <dbReference type="ARBA" id="ARBA00023237"/>
    </source>
</evidence>
<evidence type="ECO:0000313" key="9">
    <source>
        <dbReference type="Proteomes" id="UP000646484"/>
    </source>
</evidence>
<comment type="caution">
    <text evidence="8">The sequence shown here is derived from an EMBL/GenBank/DDBJ whole genome shotgun (WGS) entry which is preliminary data.</text>
</comment>
<protein>
    <submittedName>
        <fullName evidence="8">RagB/SusD family nutrient uptake outer membrane protein</fullName>
    </submittedName>
</protein>
<evidence type="ECO:0000256" key="3">
    <source>
        <dbReference type="ARBA" id="ARBA00022729"/>
    </source>
</evidence>
<sequence length="519" mass="60508">MKHIYYLFLFTFLLNCTACVDSLDMSPENSVTFMNVFETERELEIGVMGAEASVRNECVGQDLAPNGEYSDYIEEGSSSLLQEHEPFMYIVDWDWFYRVISYANVPLPYIDKIDMPKERRNFYRGQIYFFKAFAYLHIVRLCGDCVLIRDEVETTPQGQTSWIKVIDYAIELAKEAVQLLPEWDKLTDANGNAVTHRARPCKGAANALLAHLCAWKAGCKYMAKPEDRNYDEQELWKIAEQACTDIIKREDIYKLADTPEDMCETTFMGGSKESVFESIFRNYWDELAQTKWDQRLASTDMAVFYQGYPVVTGATMANIQYMRFRITNETVEKMFSKDDLRRDAWFYRYEYMRDSVDIDITGGYAYPYKHRKAYVSTDGGAGGGEFINFDANKIWWRLADIILLRAECRARLGGSYLQGAIDDLNTIRTRAKAKLYDASEYGGNLRYTIFKEREKEFLIEGGRWFDVLRNEYYKTELYGGFRNVSAQDIIDGVFFGALQSSNFWDNPLLRQNIYWQRRM</sequence>
<comment type="subcellular location">
    <subcellularLocation>
        <location evidence="1">Cell outer membrane</location>
    </subcellularLocation>
</comment>
<keyword evidence="4" id="KW-0472">Membrane</keyword>
<dbReference type="Gene3D" id="1.25.40.390">
    <property type="match status" value="1"/>
</dbReference>
<keyword evidence="5" id="KW-0998">Cell outer membrane</keyword>
<keyword evidence="9" id="KW-1185">Reference proteome</keyword>